<dbReference type="InterPro" id="IPR050796">
    <property type="entry name" value="SCF_F-box_component"/>
</dbReference>
<dbReference type="AlphaFoldDB" id="A0ABD3BDC0"/>
<feature type="compositionally biased region" description="Basic and acidic residues" evidence="1">
    <location>
        <begin position="11"/>
        <end position="20"/>
    </location>
</feature>
<dbReference type="InterPro" id="IPR036047">
    <property type="entry name" value="F-box-like_dom_sf"/>
</dbReference>
<evidence type="ECO:0000313" key="3">
    <source>
        <dbReference type="EMBL" id="KAL3615383.1"/>
    </source>
</evidence>
<organism evidence="3 4">
    <name type="scientific">Castilleja foliolosa</name>
    <dbReference type="NCBI Taxonomy" id="1961234"/>
    <lineage>
        <taxon>Eukaryota</taxon>
        <taxon>Viridiplantae</taxon>
        <taxon>Streptophyta</taxon>
        <taxon>Embryophyta</taxon>
        <taxon>Tracheophyta</taxon>
        <taxon>Spermatophyta</taxon>
        <taxon>Magnoliopsida</taxon>
        <taxon>eudicotyledons</taxon>
        <taxon>Gunneridae</taxon>
        <taxon>Pentapetalae</taxon>
        <taxon>asterids</taxon>
        <taxon>lamiids</taxon>
        <taxon>Lamiales</taxon>
        <taxon>Orobanchaceae</taxon>
        <taxon>Pedicularideae</taxon>
        <taxon>Castillejinae</taxon>
        <taxon>Castilleja</taxon>
    </lineage>
</organism>
<dbReference type="SMART" id="SM00256">
    <property type="entry name" value="FBOX"/>
    <property type="match status" value="1"/>
</dbReference>
<dbReference type="PANTHER" id="PTHR31672">
    <property type="entry name" value="BNACNNG10540D PROTEIN"/>
    <property type="match status" value="1"/>
</dbReference>
<comment type="caution">
    <text evidence="3">The sequence shown here is derived from an EMBL/GenBank/DDBJ whole genome shotgun (WGS) entry which is preliminary data.</text>
</comment>
<evidence type="ECO:0000259" key="2">
    <source>
        <dbReference type="PROSITE" id="PS50181"/>
    </source>
</evidence>
<sequence length="430" mass="49240">MSITDSGSEFAARDELEKDGNGVTIKTNEEEGNSEIHVPEKRVEVKNGRSHLRSCKRLESNINSLPDEIVFDILVRIPAQDIYSAVRTVCRKWYQMIHTNKFVKTHLHHSTCVLLLQKRVSQSTELTFMSLSRQGQIELTRLNYKPEHSLWCSSSNGLILECDSRKDGPLYIANPVTMQRFSLPPTTYGLAGLGFCFSAIAYASLSMEYKVVKLYLNREDNQLGCIILTVGVDESWRPICTQHLSLEAKENLTSSPLTTEGFLHWAKGGNYVLTLNVETEIITEYPVPPSGARVYYLSTLKYLSMLIGCAGWSWEVWEMKPETGEWTQLPGIDLEDRMCDIFEIFGGLRERDKDKPYGSFAYIRMSLFPIGWLKYKEVLLYCLYCPHTGQQLSTCMAWNIRLREIEFIELDSNMNGFFVHRNSLLWLDGC</sequence>
<dbReference type="Gene3D" id="1.20.1280.50">
    <property type="match status" value="1"/>
</dbReference>
<dbReference type="Pfam" id="PF12937">
    <property type="entry name" value="F-box-like"/>
    <property type="match status" value="1"/>
</dbReference>
<reference evidence="4" key="1">
    <citation type="journal article" date="2024" name="IScience">
        <title>Strigolactones Initiate the Formation of Haustorium-like Structures in Castilleja.</title>
        <authorList>
            <person name="Buerger M."/>
            <person name="Peterson D."/>
            <person name="Chory J."/>
        </authorList>
    </citation>
    <scope>NUCLEOTIDE SEQUENCE [LARGE SCALE GENOMIC DNA]</scope>
</reference>
<evidence type="ECO:0000313" key="4">
    <source>
        <dbReference type="Proteomes" id="UP001632038"/>
    </source>
</evidence>
<dbReference type="Pfam" id="PF08268">
    <property type="entry name" value="FBA_3"/>
    <property type="match status" value="1"/>
</dbReference>
<proteinExistence type="predicted"/>
<keyword evidence="4" id="KW-1185">Reference proteome</keyword>
<feature type="region of interest" description="Disordered" evidence="1">
    <location>
        <begin position="1"/>
        <end position="37"/>
    </location>
</feature>
<dbReference type="SUPFAM" id="SSF81383">
    <property type="entry name" value="F-box domain"/>
    <property type="match status" value="1"/>
</dbReference>
<evidence type="ECO:0000256" key="1">
    <source>
        <dbReference type="SAM" id="MobiDB-lite"/>
    </source>
</evidence>
<dbReference type="EMBL" id="JAVIJP010000100">
    <property type="protein sequence ID" value="KAL3615383.1"/>
    <property type="molecule type" value="Genomic_DNA"/>
</dbReference>
<name>A0ABD3BDC0_9LAMI</name>
<accession>A0ABD3BDC0</accession>
<dbReference type="PANTHER" id="PTHR31672:SF11">
    <property type="entry name" value="F-BOX PROTEIN CPR1-LIKE ISOFORM X2"/>
    <property type="match status" value="1"/>
</dbReference>
<protein>
    <recommendedName>
        <fullName evidence="2">F-box domain-containing protein</fullName>
    </recommendedName>
</protein>
<dbReference type="InterPro" id="IPR001810">
    <property type="entry name" value="F-box_dom"/>
</dbReference>
<dbReference type="PROSITE" id="PS50181">
    <property type="entry name" value="FBOX"/>
    <property type="match status" value="1"/>
</dbReference>
<gene>
    <name evidence="3" type="ORF">CASFOL_041044</name>
</gene>
<dbReference type="Proteomes" id="UP001632038">
    <property type="component" value="Unassembled WGS sequence"/>
</dbReference>
<dbReference type="InterPro" id="IPR013187">
    <property type="entry name" value="F-box-assoc_dom_typ3"/>
</dbReference>
<feature type="domain" description="F-box" evidence="2">
    <location>
        <begin position="59"/>
        <end position="106"/>
    </location>
</feature>